<keyword evidence="3" id="KW-1185">Reference proteome</keyword>
<sequence length="236" mass="26784">MINLLMKMSDTARITILFSGFLISSILTFFSGFLWFVFFILTFSFLGIWIYTNGKSTKMYLNKLQQSLPDILNENSFAYDDSYLSFDFLTGIAINQQEKEIALLNRFNRDDKFNFRKIKFEDLLEVSIYEDGGLVTKVSRGSQVGGALIGGAIAGGAGAIIGGLSGRSQSNDMSNRLSLMIIINDLQNPYHEINFSIGQIEKMSKIYQMNRNNLNKWFSILKVIINQKENESNLVR</sequence>
<comment type="caution">
    <text evidence="2">The sequence shown here is derived from an EMBL/GenBank/DDBJ whole genome shotgun (WGS) entry which is preliminary data.</text>
</comment>
<protein>
    <submittedName>
        <fullName evidence="2">Uncharacterized protein</fullName>
    </submittedName>
</protein>
<evidence type="ECO:0000256" key="1">
    <source>
        <dbReference type="SAM" id="Phobius"/>
    </source>
</evidence>
<keyword evidence="1" id="KW-0472">Membrane</keyword>
<evidence type="ECO:0000313" key="3">
    <source>
        <dbReference type="Proteomes" id="UP001459714"/>
    </source>
</evidence>
<dbReference type="RefSeq" id="WP_342021043.1">
    <property type="nucleotide sequence ID" value="NZ_JBBYAK010000002.1"/>
</dbReference>
<feature type="transmembrane region" description="Helical" evidence="1">
    <location>
        <begin position="36"/>
        <end position="54"/>
    </location>
</feature>
<dbReference type="Proteomes" id="UP001459714">
    <property type="component" value="Unassembled WGS sequence"/>
</dbReference>
<dbReference type="EMBL" id="JBBYAK010000002">
    <property type="protein sequence ID" value="MEL3959405.1"/>
    <property type="molecule type" value="Genomic_DNA"/>
</dbReference>
<reference evidence="2 3" key="1">
    <citation type="submission" date="2024-03" db="EMBL/GenBank/DDBJ databases">
        <title>Bacilli Hybrid Assemblies.</title>
        <authorList>
            <person name="Kovac J."/>
        </authorList>
    </citation>
    <scope>NUCLEOTIDE SEQUENCE [LARGE SCALE GENOMIC DNA]</scope>
    <source>
        <strain evidence="2 3">FSL M8-0022</strain>
    </source>
</reference>
<proteinExistence type="predicted"/>
<keyword evidence="1" id="KW-0812">Transmembrane</keyword>
<gene>
    <name evidence="2" type="ORF">NST17_19830</name>
</gene>
<accession>A0ABU9K3S7</accession>
<keyword evidence="1" id="KW-1133">Transmembrane helix</keyword>
<organism evidence="2 3">
    <name type="scientific">Caldifermentibacillus hisashii</name>
    <dbReference type="NCBI Taxonomy" id="996558"/>
    <lineage>
        <taxon>Bacteria</taxon>
        <taxon>Bacillati</taxon>
        <taxon>Bacillota</taxon>
        <taxon>Bacilli</taxon>
        <taxon>Bacillales</taxon>
        <taxon>Bacillaceae</taxon>
        <taxon>Caldifermentibacillus</taxon>
    </lineage>
</organism>
<name>A0ABU9K3S7_9BACI</name>
<evidence type="ECO:0000313" key="2">
    <source>
        <dbReference type="EMBL" id="MEL3959405.1"/>
    </source>
</evidence>